<dbReference type="Proteomes" id="UP000299102">
    <property type="component" value="Unassembled WGS sequence"/>
</dbReference>
<accession>A0A4C1ZLT8</accession>
<evidence type="ECO:0000313" key="2">
    <source>
        <dbReference type="Proteomes" id="UP000299102"/>
    </source>
</evidence>
<evidence type="ECO:0000313" key="1">
    <source>
        <dbReference type="EMBL" id="GBP89851.1"/>
    </source>
</evidence>
<gene>
    <name evidence="1" type="ORF">EVAR_64224_1</name>
</gene>
<dbReference type="AlphaFoldDB" id="A0A4C1ZLT8"/>
<organism evidence="1 2">
    <name type="scientific">Eumeta variegata</name>
    <name type="common">Bagworm moth</name>
    <name type="synonym">Eumeta japonica</name>
    <dbReference type="NCBI Taxonomy" id="151549"/>
    <lineage>
        <taxon>Eukaryota</taxon>
        <taxon>Metazoa</taxon>
        <taxon>Ecdysozoa</taxon>
        <taxon>Arthropoda</taxon>
        <taxon>Hexapoda</taxon>
        <taxon>Insecta</taxon>
        <taxon>Pterygota</taxon>
        <taxon>Neoptera</taxon>
        <taxon>Endopterygota</taxon>
        <taxon>Lepidoptera</taxon>
        <taxon>Glossata</taxon>
        <taxon>Ditrysia</taxon>
        <taxon>Tineoidea</taxon>
        <taxon>Psychidae</taxon>
        <taxon>Oiketicinae</taxon>
        <taxon>Eumeta</taxon>
    </lineage>
</organism>
<keyword evidence="2" id="KW-1185">Reference proteome</keyword>
<sequence length="79" mass="8642">MDGGPGCPVWRPVTSLIDCRLSAMPNLPLYPQNVTFPRISAQTSLRHVLCRSDAVCCARHPAANACNNRVSYTSNIAER</sequence>
<name>A0A4C1ZLT8_EUMVA</name>
<comment type="caution">
    <text evidence="1">The sequence shown here is derived from an EMBL/GenBank/DDBJ whole genome shotgun (WGS) entry which is preliminary data.</text>
</comment>
<protein>
    <submittedName>
        <fullName evidence="1">Uncharacterized protein</fullName>
    </submittedName>
</protein>
<proteinExistence type="predicted"/>
<reference evidence="1 2" key="1">
    <citation type="journal article" date="2019" name="Commun. Biol.">
        <title>The bagworm genome reveals a unique fibroin gene that provides high tensile strength.</title>
        <authorList>
            <person name="Kono N."/>
            <person name="Nakamura H."/>
            <person name="Ohtoshi R."/>
            <person name="Tomita M."/>
            <person name="Numata K."/>
            <person name="Arakawa K."/>
        </authorList>
    </citation>
    <scope>NUCLEOTIDE SEQUENCE [LARGE SCALE GENOMIC DNA]</scope>
</reference>
<dbReference type="EMBL" id="BGZK01002037">
    <property type="protein sequence ID" value="GBP89851.1"/>
    <property type="molecule type" value="Genomic_DNA"/>
</dbReference>